<evidence type="ECO:0000259" key="3">
    <source>
        <dbReference type="PROSITE" id="PS51635"/>
    </source>
</evidence>
<dbReference type="STRING" id="342108.amb0680"/>
<keyword evidence="5" id="KW-1185">Reference proteome</keyword>
<keyword evidence="2" id="KW-0442">Lipid degradation</keyword>
<gene>
    <name evidence="4" type="ordered locus">amb0680</name>
</gene>
<dbReference type="EMBL" id="AP007255">
    <property type="protein sequence ID" value="BAE49484.1"/>
    <property type="molecule type" value="Genomic_DNA"/>
</dbReference>
<protein>
    <submittedName>
        <fullName evidence="4">Predicted esterase of the alpha-beta hydrolase superfamily</fullName>
    </submittedName>
</protein>
<feature type="domain" description="PNPLA" evidence="3">
    <location>
        <begin position="40"/>
        <end position="257"/>
    </location>
</feature>
<name>Q2W9J1_PARM1</name>
<dbReference type="InterPro" id="IPR002641">
    <property type="entry name" value="PNPLA_dom"/>
</dbReference>
<dbReference type="GO" id="GO:0016042">
    <property type="term" value="P:lipid catabolic process"/>
    <property type="evidence" value="ECO:0007669"/>
    <property type="project" value="UniProtKB-UniRule"/>
</dbReference>
<keyword evidence="1 2" id="KW-0443">Lipid metabolism</keyword>
<dbReference type="HOGENOM" id="CLU_040292_0_0_5"/>
<feature type="active site" description="Proton acceptor" evidence="2">
    <location>
        <position position="244"/>
    </location>
</feature>
<proteinExistence type="predicted"/>
<evidence type="ECO:0000313" key="5">
    <source>
        <dbReference type="Proteomes" id="UP000007058"/>
    </source>
</evidence>
<organism evidence="4 5">
    <name type="scientific">Paramagnetospirillum magneticum (strain ATCC 700264 / AMB-1)</name>
    <name type="common">Magnetospirillum magneticum</name>
    <dbReference type="NCBI Taxonomy" id="342108"/>
    <lineage>
        <taxon>Bacteria</taxon>
        <taxon>Pseudomonadati</taxon>
        <taxon>Pseudomonadota</taxon>
        <taxon>Alphaproteobacteria</taxon>
        <taxon>Rhodospirillales</taxon>
        <taxon>Magnetospirillaceae</taxon>
        <taxon>Paramagnetospirillum</taxon>
    </lineage>
</organism>
<accession>Q2W9J1</accession>
<sequence length="409" mass="44202">MSRYLRLPVRVGSRYPWAKQWRKPSSQGETLMGKPHRIALALQGGGVHGAFTWGVLDALLDEAAAGNIEFVGVSGASSGALTATAMVYGYHEGAAQPGPASARSRRMAEAARTKIRELWETVARAAFWGGNPFVAAIGLAPGWNIDDTPAARWADVAGGNTPAAESGLATYLTAVLRDVLPEIPAIFALPQEATPTLIVAATDIGECRRQLFIDGAVSPDAVRASTNLPTSLHTVTIGDHHYWDGGYMGNPPLTPLVERLREADAADLLLVTLNPLHRDGPPPKGARQVLDRLNEVAFNASLVHEVNAIETINRLVDAGMIKDPPPGQHPYRRVNLHRIHADEAMVKLGVYSKDAPAWDFLVYLRDLGRQAFTDSWATIKPALGKRSSWDTNSVCDQVLARKAITSREK</sequence>
<feature type="short sequence motif" description="DGA/G" evidence="2">
    <location>
        <begin position="244"/>
        <end position="246"/>
    </location>
</feature>
<keyword evidence="2 4" id="KW-0378">Hydrolase</keyword>
<feature type="short sequence motif" description="GXGXXG" evidence="2">
    <location>
        <begin position="44"/>
        <end position="49"/>
    </location>
</feature>
<feature type="active site" description="Nucleophile" evidence="2">
    <location>
        <position position="77"/>
    </location>
</feature>
<dbReference type="KEGG" id="mag:amb0680"/>
<dbReference type="Pfam" id="PF01734">
    <property type="entry name" value="Patatin"/>
    <property type="match status" value="1"/>
</dbReference>
<evidence type="ECO:0000313" key="4">
    <source>
        <dbReference type="EMBL" id="BAE49484.1"/>
    </source>
</evidence>
<dbReference type="Gene3D" id="3.40.1090.10">
    <property type="entry name" value="Cytosolic phospholipase A2 catalytic domain"/>
    <property type="match status" value="2"/>
</dbReference>
<dbReference type="PROSITE" id="PS51635">
    <property type="entry name" value="PNPLA"/>
    <property type="match status" value="1"/>
</dbReference>
<evidence type="ECO:0000256" key="1">
    <source>
        <dbReference type="ARBA" id="ARBA00023098"/>
    </source>
</evidence>
<dbReference type="SUPFAM" id="SSF52151">
    <property type="entry name" value="FabD/lysophospholipase-like"/>
    <property type="match status" value="1"/>
</dbReference>
<dbReference type="AlphaFoldDB" id="Q2W9J1"/>
<feature type="short sequence motif" description="GXSXG" evidence="2">
    <location>
        <begin position="75"/>
        <end position="79"/>
    </location>
</feature>
<reference evidence="4 5" key="1">
    <citation type="journal article" date="2005" name="DNA Res.">
        <title>Complete genome sequence of the facultative anaerobic magnetotactic bacterium Magnetospirillum sp. strain AMB-1.</title>
        <authorList>
            <person name="Matsunaga T."/>
            <person name="Okamura Y."/>
            <person name="Fukuda Y."/>
            <person name="Wahyudi A.T."/>
            <person name="Murase Y."/>
            <person name="Takeyama H."/>
        </authorList>
    </citation>
    <scope>NUCLEOTIDE SEQUENCE [LARGE SCALE GENOMIC DNA]</scope>
    <source>
        <strain evidence="5">ATCC 700264 / AMB-1</strain>
    </source>
</reference>
<dbReference type="GO" id="GO:0016787">
    <property type="term" value="F:hydrolase activity"/>
    <property type="evidence" value="ECO:0007669"/>
    <property type="project" value="UniProtKB-UniRule"/>
</dbReference>
<dbReference type="Proteomes" id="UP000007058">
    <property type="component" value="Chromosome"/>
</dbReference>
<dbReference type="InterPro" id="IPR016035">
    <property type="entry name" value="Acyl_Trfase/lysoPLipase"/>
</dbReference>
<evidence type="ECO:0000256" key="2">
    <source>
        <dbReference type="PROSITE-ProRule" id="PRU01161"/>
    </source>
</evidence>